<keyword evidence="2" id="KW-1185">Reference proteome</keyword>
<evidence type="ECO:0000313" key="2">
    <source>
        <dbReference type="Proteomes" id="UP000298493"/>
    </source>
</evidence>
<evidence type="ECO:0000313" key="1">
    <source>
        <dbReference type="EMBL" id="TID14228.1"/>
    </source>
</evidence>
<protein>
    <submittedName>
        <fullName evidence="1">Uncharacterized protein</fullName>
    </submittedName>
</protein>
<proteinExistence type="predicted"/>
<dbReference type="AlphaFoldDB" id="A0A4Z1P341"/>
<sequence>MRLSKCVNEQHSSIGKWNHQLHEPDLTSFAQRYRCLSDALPGSSREARMVAVKRTRHISKRTTQRSLWREKEAMILITAGSRDRSLVPARRRGGEVERWRKCNKCPPLSQRSQVMPIGRRALPAIHESI</sequence>
<gene>
    <name evidence="1" type="ORF">E6O75_ATG09307</name>
</gene>
<dbReference type="Proteomes" id="UP000298493">
    <property type="component" value="Unassembled WGS sequence"/>
</dbReference>
<name>A0A4Z1P341_9PEZI</name>
<accession>A0A4Z1P341</accession>
<organism evidence="1 2">
    <name type="scientific">Venturia nashicola</name>
    <dbReference type="NCBI Taxonomy" id="86259"/>
    <lineage>
        <taxon>Eukaryota</taxon>
        <taxon>Fungi</taxon>
        <taxon>Dikarya</taxon>
        <taxon>Ascomycota</taxon>
        <taxon>Pezizomycotina</taxon>
        <taxon>Dothideomycetes</taxon>
        <taxon>Pleosporomycetidae</taxon>
        <taxon>Venturiales</taxon>
        <taxon>Venturiaceae</taxon>
        <taxon>Venturia</taxon>
    </lineage>
</organism>
<comment type="caution">
    <text evidence="1">The sequence shown here is derived from an EMBL/GenBank/DDBJ whole genome shotgun (WGS) entry which is preliminary data.</text>
</comment>
<reference evidence="1 2" key="1">
    <citation type="submission" date="2019-04" db="EMBL/GenBank/DDBJ databases">
        <title>High contiguity whole genome sequence and gene annotation resource for two Venturia nashicola isolates.</title>
        <authorList>
            <person name="Prokchorchik M."/>
            <person name="Won K."/>
            <person name="Lee Y."/>
            <person name="Choi E.D."/>
            <person name="Segonzac C."/>
            <person name="Sohn K.H."/>
        </authorList>
    </citation>
    <scope>NUCLEOTIDE SEQUENCE [LARGE SCALE GENOMIC DNA]</scope>
    <source>
        <strain evidence="1 2">PRI2</strain>
    </source>
</reference>
<dbReference type="EMBL" id="SNSC02000023">
    <property type="protein sequence ID" value="TID14228.1"/>
    <property type="molecule type" value="Genomic_DNA"/>
</dbReference>